<dbReference type="Gene3D" id="3.30.2310.20">
    <property type="entry name" value="RelE-like"/>
    <property type="match status" value="1"/>
</dbReference>
<protein>
    <submittedName>
        <fullName evidence="2">Type II toxin-antitoxin system RelE/ParE family toxin</fullName>
    </submittedName>
</protein>
<dbReference type="InterPro" id="IPR035093">
    <property type="entry name" value="RelE/ParE_toxin_dom_sf"/>
</dbReference>
<organism evidence="2 3">
    <name type="scientific">Paraglaciecola algarum</name>
    <dbReference type="NCBI Taxonomy" id="3050085"/>
    <lineage>
        <taxon>Bacteria</taxon>
        <taxon>Pseudomonadati</taxon>
        <taxon>Pseudomonadota</taxon>
        <taxon>Gammaproteobacteria</taxon>
        <taxon>Alteromonadales</taxon>
        <taxon>Alteromonadaceae</taxon>
        <taxon>Paraglaciecola</taxon>
    </lineage>
</organism>
<dbReference type="InterPro" id="IPR052747">
    <property type="entry name" value="TA_system_RelE_toxin"/>
</dbReference>
<evidence type="ECO:0000256" key="1">
    <source>
        <dbReference type="ARBA" id="ARBA00022649"/>
    </source>
</evidence>
<dbReference type="SUPFAM" id="SSF143011">
    <property type="entry name" value="RelE-like"/>
    <property type="match status" value="1"/>
</dbReference>
<dbReference type="Pfam" id="PF05016">
    <property type="entry name" value="ParE_toxin"/>
    <property type="match status" value="1"/>
</dbReference>
<dbReference type="InterPro" id="IPR007712">
    <property type="entry name" value="RelE/ParE_toxin"/>
</dbReference>
<keyword evidence="3" id="KW-1185">Reference proteome</keyword>
<sequence>MYNLFETDEYIKSINKLQKRDKALVHSKLRDYVYPQIKSEPHFGINIKKLKGYTPNTWRYRIGNFRVFYTIDEDDRLVLLLIVENRDKAYRKN</sequence>
<reference evidence="2 3" key="1">
    <citation type="submission" date="2022-01" db="EMBL/GenBank/DDBJ databases">
        <title>Paraglaciecola sp. G1-23.</title>
        <authorList>
            <person name="Jin M.S."/>
            <person name="Han D.M."/>
            <person name="Kim H.M."/>
            <person name="Jeon C.O."/>
        </authorList>
    </citation>
    <scope>NUCLEOTIDE SEQUENCE [LARGE SCALE GENOMIC DNA]</scope>
    <source>
        <strain evidence="2 3">G1-23</strain>
    </source>
</reference>
<dbReference type="RefSeq" id="WP_235311839.1">
    <property type="nucleotide sequence ID" value="NZ_JAKGAS010000004.1"/>
</dbReference>
<keyword evidence="1" id="KW-1277">Toxin-antitoxin system</keyword>
<comment type="caution">
    <text evidence="2">The sequence shown here is derived from an EMBL/GenBank/DDBJ whole genome shotgun (WGS) entry which is preliminary data.</text>
</comment>
<name>A0ABS9D837_9ALTE</name>
<accession>A0ABS9D837</accession>
<evidence type="ECO:0000313" key="2">
    <source>
        <dbReference type="EMBL" id="MCF2948188.1"/>
    </source>
</evidence>
<dbReference type="Proteomes" id="UP001521137">
    <property type="component" value="Unassembled WGS sequence"/>
</dbReference>
<dbReference type="PANTHER" id="PTHR38813:SF1">
    <property type="entry name" value="TOXIN RELE1-RELATED"/>
    <property type="match status" value="1"/>
</dbReference>
<gene>
    <name evidence="2" type="ORF">L0668_08735</name>
</gene>
<dbReference type="PANTHER" id="PTHR38813">
    <property type="match status" value="1"/>
</dbReference>
<proteinExistence type="predicted"/>
<dbReference type="EMBL" id="JAKGAS010000004">
    <property type="protein sequence ID" value="MCF2948188.1"/>
    <property type="molecule type" value="Genomic_DNA"/>
</dbReference>
<evidence type="ECO:0000313" key="3">
    <source>
        <dbReference type="Proteomes" id="UP001521137"/>
    </source>
</evidence>